<dbReference type="RefSeq" id="WP_006599947.1">
    <property type="nucleotide sequence ID" value="NZ_CP048738.1"/>
</dbReference>
<dbReference type="KEGG" id="hale:G3A49_06360"/>
<organism evidence="1 2">
    <name type="scientific">Haloferax volcanii</name>
    <name type="common">Halobacterium volcanii</name>
    <dbReference type="NCBI Taxonomy" id="2246"/>
    <lineage>
        <taxon>Archaea</taxon>
        <taxon>Methanobacteriati</taxon>
        <taxon>Methanobacteriota</taxon>
        <taxon>Stenosarchaea group</taxon>
        <taxon>Halobacteria</taxon>
        <taxon>Halobacteriales</taxon>
        <taxon>Haloferacaceae</taxon>
        <taxon>Haloferax</taxon>
    </lineage>
</organism>
<dbReference type="SUPFAM" id="SSF52317">
    <property type="entry name" value="Class I glutamine amidotransferase-like"/>
    <property type="match status" value="1"/>
</dbReference>
<dbReference type="EMBL" id="CP048738">
    <property type="protein sequence ID" value="QIB77781.1"/>
    <property type="molecule type" value="Genomic_DNA"/>
</dbReference>
<sequence length="200" mass="22723">MTRLAALYSGTAPQRRTLLDSEYARYIDDVIHVRDLSMADLSAFDRLLVPSRLHLGALHEGRDAILDFIDGGGDAAVFGGQPDPWLPELSWTHRPTNFWWWLDSDGDSGLRFPRDDHPFFEAVPPRDCTWHFHGAFDAPADADVLVTDVDGDAVLYLDRETRTGDLVVTTLDPTYHYGSYFMPATDRFLAGFLPWFRDEF</sequence>
<reference evidence="1 2" key="1">
    <citation type="submission" date="2020-02" db="EMBL/GenBank/DDBJ databases">
        <title>Whole genome sequence of Haloferax alexandrinus pws1.</title>
        <authorList>
            <person name="Verma D.K."/>
            <person name="Gopal K."/>
            <person name="Prasad E.S."/>
        </authorList>
    </citation>
    <scope>NUCLEOTIDE SEQUENCE [LARGE SCALE GENOMIC DNA]</scope>
    <source>
        <strain evidence="2">wsp1</strain>
    </source>
</reference>
<gene>
    <name evidence="1" type="ORF">G3A49_06360</name>
</gene>
<dbReference type="Proteomes" id="UP000465667">
    <property type="component" value="Chromosome"/>
</dbReference>
<proteinExistence type="predicted"/>
<dbReference type="GeneID" id="301161304"/>
<name>A0A6C0UTZ3_HALVO</name>
<evidence type="ECO:0000313" key="2">
    <source>
        <dbReference type="Proteomes" id="UP000465667"/>
    </source>
</evidence>
<protein>
    <submittedName>
        <fullName evidence="1">Uncharacterized protein</fullName>
    </submittedName>
</protein>
<dbReference type="InterPro" id="IPR029062">
    <property type="entry name" value="Class_I_gatase-like"/>
</dbReference>
<dbReference type="AlphaFoldDB" id="A0A6C0UTZ3"/>
<evidence type="ECO:0000313" key="1">
    <source>
        <dbReference type="EMBL" id="QIB77781.1"/>
    </source>
</evidence>
<accession>A0A6C0UTZ3</accession>